<dbReference type="InterPro" id="IPR036250">
    <property type="entry name" value="AcylCo_DH-like_C"/>
</dbReference>
<gene>
    <name evidence="10" type="ORF">SAMN05444339_11170</name>
</gene>
<keyword evidence="11" id="KW-1185">Reference proteome</keyword>
<dbReference type="GO" id="GO:0050660">
    <property type="term" value="F:flavin adenine dinucleotide binding"/>
    <property type="evidence" value="ECO:0007669"/>
    <property type="project" value="InterPro"/>
</dbReference>
<dbReference type="InterPro" id="IPR009075">
    <property type="entry name" value="AcylCo_DH/oxidase_C"/>
</dbReference>
<evidence type="ECO:0000256" key="3">
    <source>
        <dbReference type="ARBA" id="ARBA00022630"/>
    </source>
</evidence>
<reference evidence="11" key="1">
    <citation type="submission" date="2016-11" db="EMBL/GenBank/DDBJ databases">
        <authorList>
            <person name="Varghese N."/>
            <person name="Submissions S."/>
        </authorList>
    </citation>
    <scope>NUCLEOTIDE SEQUENCE [LARGE SCALE GENOMIC DNA]</scope>
    <source>
        <strain evidence="11">DSM 29326</strain>
    </source>
</reference>
<dbReference type="Gene3D" id="2.40.110.10">
    <property type="entry name" value="Butyryl-CoA Dehydrogenase, subunit A, domain 2"/>
    <property type="match status" value="1"/>
</dbReference>
<dbReference type="EMBL" id="FQUE01000011">
    <property type="protein sequence ID" value="SHF74170.1"/>
    <property type="molecule type" value="Genomic_DNA"/>
</dbReference>
<dbReference type="Proteomes" id="UP000183987">
    <property type="component" value="Unassembled WGS sequence"/>
</dbReference>
<evidence type="ECO:0000256" key="6">
    <source>
        <dbReference type="RuleBase" id="RU362125"/>
    </source>
</evidence>
<comment type="similarity">
    <text evidence="2 6">Belongs to the acyl-CoA dehydrogenase family.</text>
</comment>
<evidence type="ECO:0008006" key="12">
    <source>
        <dbReference type="Google" id="ProtNLM"/>
    </source>
</evidence>
<evidence type="ECO:0000256" key="5">
    <source>
        <dbReference type="ARBA" id="ARBA00023002"/>
    </source>
</evidence>
<evidence type="ECO:0000259" key="9">
    <source>
        <dbReference type="Pfam" id="PF02771"/>
    </source>
</evidence>
<dbReference type="AlphaFoldDB" id="A0A1M5E4S9"/>
<evidence type="ECO:0000313" key="10">
    <source>
        <dbReference type="EMBL" id="SHF74170.1"/>
    </source>
</evidence>
<feature type="domain" description="Acyl-CoA dehydrogenase/oxidase C-terminal" evidence="7">
    <location>
        <begin position="235"/>
        <end position="345"/>
    </location>
</feature>
<feature type="domain" description="Acyl-CoA oxidase/dehydrogenase middle" evidence="8">
    <location>
        <begin position="121"/>
        <end position="197"/>
    </location>
</feature>
<evidence type="ECO:0000256" key="4">
    <source>
        <dbReference type="ARBA" id="ARBA00022827"/>
    </source>
</evidence>
<accession>A0A1M5E4S9</accession>
<organism evidence="10 11">
    <name type="scientific">Loktanella atrilutea</name>
    <dbReference type="NCBI Taxonomy" id="366533"/>
    <lineage>
        <taxon>Bacteria</taxon>
        <taxon>Pseudomonadati</taxon>
        <taxon>Pseudomonadota</taxon>
        <taxon>Alphaproteobacteria</taxon>
        <taxon>Rhodobacterales</taxon>
        <taxon>Roseobacteraceae</taxon>
        <taxon>Loktanella</taxon>
    </lineage>
</organism>
<evidence type="ECO:0000259" key="8">
    <source>
        <dbReference type="Pfam" id="PF02770"/>
    </source>
</evidence>
<name>A0A1M5E4S9_LOKAT</name>
<comment type="cofactor">
    <cofactor evidence="1 6">
        <name>FAD</name>
        <dbReference type="ChEBI" id="CHEBI:57692"/>
    </cofactor>
</comment>
<dbReference type="InterPro" id="IPR013786">
    <property type="entry name" value="AcylCoA_DH/ox_N"/>
</dbReference>
<dbReference type="CDD" id="cd00567">
    <property type="entry name" value="ACAD"/>
    <property type="match status" value="1"/>
</dbReference>
<dbReference type="Pfam" id="PF02771">
    <property type="entry name" value="Acyl-CoA_dh_N"/>
    <property type="match status" value="1"/>
</dbReference>
<protein>
    <recommendedName>
        <fullName evidence="12">Acyl-CoA dehydrogenase</fullName>
    </recommendedName>
</protein>
<dbReference type="Pfam" id="PF00441">
    <property type="entry name" value="Acyl-CoA_dh_1"/>
    <property type="match status" value="1"/>
</dbReference>
<dbReference type="Gene3D" id="1.20.140.10">
    <property type="entry name" value="Butyryl-CoA Dehydrogenase, subunit A, domain 3"/>
    <property type="match status" value="1"/>
</dbReference>
<dbReference type="STRING" id="366533.SAMN05444339_11170"/>
<evidence type="ECO:0000256" key="2">
    <source>
        <dbReference type="ARBA" id="ARBA00009347"/>
    </source>
</evidence>
<sequence>MNFDLTDERQMLQDGLRRFLRDKYTPDLLKQIADSETGTSSDVWDGLADMGVIGALFTEDQGGFGGAGFDVALVAEEMGRVGATDPLIDTGILGGGLIAALGTDDQKAMIEDIIAGTRQLALAHGEPGSRYDLSRVGTTVADGKLTGRKAVVVNGGAADTLIVSARTFGDVADQEGISLYLVAADAPGLTRRSYALTGGGHAAEITLDDTPGTLLGTEGQAFDALPTAHARATCAISAEAVGLMDAIRELTVDYLKTRKQFGQPIGKFQALQHRMADVLIEIEQARSAVINLAGHLEAEPAVRDVHVAATKTLIGQVARLVAEESIQMHGGIGMTEEYGLAHLAKRLVMVDHRFGDTLYHMDRFIALAVA</sequence>
<dbReference type="Pfam" id="PF02770">
    <property type="entry name" value="Acyl-CoA_dh_M"/>
    <property type="match status" value="1"/>
</dbReference>
<dbReference type="GO" id="GO:0003995">
    <property type="term" value="F:acyl-CoA dehydrogenase activity"/>
    <property type="evidence" value="ECO:0007669"/>
    <property type="project" value="TreeGrafter"/>
</dbReference>
<dbReference type="InterPro" id="IPR006091">
    <property type="entry name" value="Acyl-CoA_Oxase/DH_mid-dom"/>
</dbReference>
<proteinExistence type="inferred from homology"/>
<dbReference type="InterPro" id="IPR037069">
    <property type="entry name" value="AcylCoA_DH/ox_N_sf"/>
</dbReference>
<evidence type="ECO:0000313" key="11">
    <source>
        <dbReference type="Proteomes" id="UP000183987"/>
    </source>
</evidence>
<dbReference type="InterPro" id="IPR009100">
    <property type="entry name" value="AcylCoA_DH/oxidase_NM_dom_sf"/>
</dbReference>
<dbReference type="OrthoDB" id="7328575at2"/>
<evidence type="ECO:0000259" key="7">
    <source>
        <dbReference type="Pfam" id="PF00441"/>
    </source>
</evidence>
<evidence type="ECO:0000256" key="1">
    <source>
        <dbReference type="ARBA" id="ARBA00001974"/>
    </source>
</evidence>
<keyword evidence="4 6" id="KW-0274">FAD</keyword>
<keyword evidence="5 6" id="KW-0560">Oxidoreductase</keyword>
<dbReference type="SUPFAM" id="SSF56645">
    <property type="entry name" value="Acyl-CoA dehydrogenase NM domain-like"/>
    <property type="match status" value="1"/>
</dbReference>
<dbReference type="RefSeq" id="WP_072858536.1">
    <property type="nucleotide sequence ID" value="NZ_FQUE01000011.1"/>
</dbReference>
<dbReference type="PANTHER" id="PTHR43884">
    <property type="entry name" value="ACYL-COA DEHYDROGENASE"/>
    <property type="match status" value="1"/>
</dbReference>
<dbReference type="SUPFAM" id="SSF47203">
    <property type="entry name" value="Acyl-CoA dehydrogenase C-terminal domain-like"/>
    <property type="match status" value="1"/>
</dbReference>
<feature type="domain" description="Acyl-CoA dehydrogenase/oxidase N-terminal" evidence="9">
    <location>
        <begin position="6"/>
        <end position="108"/>
    </location>
</feature>
<dbReference type="Gene3D" id="1.10.540.10">
    <property type="entry name" value="Acyl-CoA dehydrogenase/oxidase, N-terminal domain"/>
    <property type="match status" value="1"/>
</dbReference>
<dbReference type="PANTHER" id="PTHR43884:SF20">
    <property type="entry name" value="ACYL-COA DEHYDROGENASE FADE28"/>
    <property type="match status" value="1"/>
</dbReference>
<keyword evidence="3 6" id="KW-0285">Flavoprotein</keyword>
<dbReference type="InterPro" id="IPR046373">
    <property type="entry name" value="Acyl-CoA_Oxase/DH_mid-dom_sf"/>
</dbReference>